<keyword evidence="2" id="KW-1185">Reference proteome</keyword>
<sequence>MKTIICVLSIAFAISMGNAQKSSKSKVSIHYSDDESGNNYKVNISITNTDDSYVLKADFPTPKTEKLKKFLKNHLETTMVKKGSEYIWSYTKKDKLAHTVKLKEGKLDVYMNKKNVSADFVEDFIDIFSDLKEIVKE</sequence>
<dbReference type="EMBL" id="JAERQJ010000002">
    <property type="protein sequence ID" value="MBL0683278.1"/>
    <property type="molecule type" value="Genomic_DNA"/>
</dbReference>
<gene>
    <name evidence="1" type="ORF">JJQ60_07105</name>
</gene>
<dbReference type="Proteomes" id="UP000651057">
    <property type="component" value="Unassembled WGS sequence"/>
</dbReference>
<name>A0A937DA76_9FLAO</name>
<dbReference type="AlphaFoldDB" id="A0A937DA76"/>
<protein>
    <submittedName>
        <fullName evidence="1">Uncharacterized protein</fullName>
    </submittedName>
</protein>
<proteinExistence type="predicted"/>
<accession>A0A937DA76</accession>
<evidence type="ECO:0000313" key="1">
    <source>
        <dbReference type="EMBL" id="MBL0683278.1"/>
    </source>
</evidence>
<reference evidence="1" key="1">
    <citation type="submission" date="2021-01" db="EMBL/GenBank/DDBJ databases">
        <authorList>
            <person name="Zhong Y.L."/>
        </authorList>
    </citation>
    <scope>NUCLEOTIDE SEQUENCE</scope>
    <source>
        <strain evidence="1">KCTC 23302</strain>
    </source>
</reference>
<comment type="caution">
    <text evidence="1">The sequence shown here is derived from an EMBL/GenBank/DDBJ whole genome shotgun (WGS) entry which is preliminary data.</text>
</comment>
<organism evidence="1 2">
    <name type="scientific">Aquimarina mytili</name>
    <dbReference type="NCBI Taxonomy" id="874423"/>
    <lineage>
        <taxon>Bacteria</taxon>
        <taxon>Pseudomonadati</taxon>
        <taxon>Bacteroidota</taxon>
        <taxon>Flavobacteriia</taxon>
        <taxon>Flavobacteriales</taxon>
        <taxon>Flavobacteriaceae</taxon>
        <taxon>Aquimarina</taxon>
    </lineage>
</organism>
<dbReference type="RefSeq" id="WP_201918107.1">
    <property type="nucleotide sequence ID" value="NZ_BAABAX010000023.1"/>
</dbReference>
<evidence type="ECO:0000313" key="2">
    <source>
        <dbReference type="Proteomes" id="UP000651057"/>
    </source>
</evidence>